<gene>
    <name evidence="7" type="ORF">SAMN06265218_12316</name>
</gene>
<dbReference type="PANTHER" id="PTHR21294:SF8">
    <property type="entry name" value="ELECTRON TRANSFER FLAVOPROTEIN SUBUNIT BETA"/>
    <property type="match status" value="1"/>
</dbReference>
<evidence type="ECO:0000259" key="6">
    <source>
        <dbReference type="SMART" id="SM00893"/>
    </source>
</evidence>
<evidence type="ECO:0000313" key="7">
    <source>
        <dbReference type="EMBL" id="SMO91079.1"/>
    </source>
</evidence>
<keyword evidence="8" id="KW-1185">Reference proteome</keyword>
<feature type="domain" description="Electron transfer flavoprotein alpha/beta-subunit N-terminal" evidence="6">
    <location>
        <begin position="21"/>
        <end position="209"/>
    </location>
</feature>
<dbReference type="Gene3D" id="3.40.50.620">
    <property type="entry name" value="HUPs"/>
    <property type="match status" value="1"/>
</dbReference>
<organism evidence="7 8">
    <name type="scientific">Fodinibius sediminis</name>
    <dbReference type="NCBI Taxonomy" id="1214077"/>
    <lineage>
        <taxon>Bacteria</taxon>
        <taxon>Pseudomonadati</taxon>
        <taxon>Balneolota</taxon>
        <taxon>Balneolia</taxon>
        <taxon>Balneolales</taxon>
        <taxon>Balneolaceae</taxon>
        <taxon>Fodinibius</taxon>
    </lineage>
</organism>
<keyword evidence="4" id="KW-0249">Electron transport</keyword>
<dbReference type="SMART" id="SM00893">
    <property type="entry name" value="ETF"/>
    <property type="match status" value="1"/>
</dbReference>
<dbReference type="AlphaFoldDB" id="A0A521F4J9"/>
<accession>A0A521F4J9</accession>
<evidence type="ECO:0000256" key="3">
    <source>
        <dbReference type="ARBA" id="ARBA00022448"/>
    </source>
</evidence>
<dbReference type="InterPro" id="IPR014729">
    <property type="entry name" value="Rossmann-like_a/b/a_fold"/>
</dbReference>
<dbReference type="OrthoDB" id="9804960at2"/>
<dbReference type="PANTHER" id="PTHR21294">
    <property type="entry name" value="ELECTRON TRANSFER FLAVOPROTEIN BETA-SUBUNIT"/>
    <property type="match status" value="1"/>
</dbReference>
<evidence type="ECO:0000256" key="4">
    <source>
        <dbReference type="ARBA" id="ARBA00022982"/>
    </source>
</evidence>
<dbReference type="InterPro" id="IPR012255">
    <property type="entry name" value="ETF_b"/>
</dbReference>
<reference evidence="7 8" key="1">
    <citation type="submission" date="2017-05" db="EMBL/GenBank/DDBJ databases">
        <authorList>
            <person name="Varghese N."/>
            <person name="Submissions S."/>
        </authorList>
    </citation>
    <scope>NUCLEOTIDE SEQUENCE [LARGE SCALE GENOMIC DNA]</scope>
    <source>
        <strain evidence="7 8">DSM 21194</strain>
    </source>
</reference>
<sequence length="255" mass="27878">MKFYVCIKQVPDIDAPIQIKNGNLIQDTDRTVLNAYDASAVEEALVLTEKHGGEVEVVLIGPNQAKETIRKALAMGAHKATHIETREESYDSSVYASILASFFEDKDYDVISCGKQSQDTDAGLTGSMLAEHLDLPYSTNAVALSAQNGQLRVKRQGDAGQELIALPLPCLVSCSNDMNEPRIPSLKGIMQSKRKPMETIALDALEIDESALEAKTAVTGYREKPKREAGQKFEGEPEETARQVARLLDEEANVV</sequence>
<feature type="region of interest" description="Disordered" evidence="5">
    <location>
        <begin position="218"/>
        <end position="240"/>
    </location>
</feature>
<dbReference type="Pfam" id="PF01012">
    <property type="entry name" value="ETF"/>
    <property type="match status" value="1"/>
</dbReference>
<keyword evidence="3" id="KW-0813">Transport</keyword>
<feature type="compositionally biased region" description="Basic and acidic residues" evidence="5">
    <location>
        <begin position="221"/>
        <end position="240"/>
    </location>
</feature>
<dbReference type="CDD" id="cd01714">
    <property type="entry name" value="ETF_beta"/>
    <property type="match status" value="1"/>
</dbReference>
<dbReference type="InterPro" id="IPR033948">
    <property type="entry name" value="ETF_beta_N"/>
</dbReference>
<dbReference type="EMBL" id="FXTH01000023">
    <property type="protein sequence ID" value="SMO91079.1"/>
    <property type="molecule type" value="Genomic_DNA"/>
</dbReference>
<name>A0A521F4J9_9BACT</name>
<evidence type="ECO:0000313" key="8">
    <source>
        <dbReference type="Proteomes" id="UP000317593"/>
    </source>
</evidence>
<dbReference type="GO" id="GO:0009055">
    <property type="term" value="F:electron transfer activity"/>
    <property type="evidence" value="ECO:0007669"/>
    <property type="project" value="InterPro"/>
</dbReference>
<proteinExistence type="inferred from homology"/>
<dbReference type="SUPFAM" id="SSF52402">
    <property type="entry name" value="Adenine nucleotide alpha hydrolases-like"/>
    <property type="match status" value="1"/>
</dbReference>
<evidence type="ECO:0000256" key="5">
    <source>
        <dbReference type="SAM" id="MobiDB-lite"/>
    </source>
</evidence>
<dbReference type="PIRSF" id="PIRSF000090">
    <property type="entry name" value="Beta-ETF"/>
    <property type="match status" value="1"/>
</dbReference>
<evidence type="ECO:0000256" key="2">
    <source>
        <dbReference type="ARBA" id="ARBA00016797"/>
    </source>
</evidence>
<dbReference type="Proteomes" id="UP000317593">
    <property type="component" value="Unassembled WGS sequence"/>
</dbReference>
<dbReference type="InterPro" id="IPR014730">
    <property type="entry name" value="ETF_a/b_N"/>
</dbReference>
<comment type="similarity">
    <text evidence="1">Belongs to the ETF beta-subunit/FixA family.</text>
</comment>
<evidence type="ECO:0000256" key="1">
    <source>
        <dbReference type="ARBA" id="ARBA00007557"/>
    </source>
</evidence>
<protein>
    <recommendedName>
        <fullName evidence="2">Electron transfer flavoprotein subunit beta</fullName>
    </recommendedName>
</protein>
<dbReference type="RefSeq" id="WP_142715924.1">
    <property type="nucleotide sequence ID" value="NZ_FXTH01000023.1"/>
</dbReference>